<feature type="region of interest" description="Disordered" evidence="8">
    <location>
        <begin position="702"/>
        <end position="730"/>
    </location>
</feature>
<dbReference type="OrthoDB" id="552847at2759"/>
<feature type="region of interest" description="Disordered" evidence="8">
    <location>
        <begin position="1"/>
        <end position="71"/>
    </location>
</feature>
<keyword evidence="3" id="KW-0805">Transcription regulation</keyword>
<proteinExistence type="predicted"/>
<evidence type="ECO:0000256" key="4">
    <source>
        <dbReference type="ARBA" id="ARBA00023125"/>
    </source>
</evidence>
<keyword evidence="4" id="KW-0238">DNA-binding</keyword>
<evidence type="ECO:0000256" key="8">
    <source>
        <dbReference type="SAM" id="MobiDB-lite"/>
    </source>
</evidence>
<sequence length="992" mass="102524">MQSGPAHGEREAITEPAENQSSKANFGAAPDSAEGAEAVGETSDGNQPPASGNQERRAQPSRPPSGRNRRRGWSVIEISTLALLHAVYGNKWSVIARHFRNRHDGDVKNIFHSTLRSKAADANSLLRAYAQAVGPNCEDPRARQTAYEAARQQYGSAPVLSSAAPYMHLPALSSPDGKTGTDAGARGLASVEGAGPGDEASPDSSPAQEQEQQSPVEQEQQPSVEQQQAAAEQDDNQSGADLTQPPQAMPEPAQLTSPRRSIRLMAQAARPTGHVPTHNAAPGVEGGGDAAPPSCRPSTSHDALLQLRSRSLPGVVVSELEAAFVAPGEAAAELQPGAAVGPQAAVARGPAGWRQRLGSAPTSSSIPCPGPLMQQLQQQQQQLRHLQHLQHEQQLQLQQEQQLQEQKLHIRHQQQQQQHQQQQHQQHQRTQYPPSSLPHAPMLRFYGSVVNPPQAAAPPPPQHQLLQQQQQQQQQLLLQQRQPTPQAHQQLSYTNHSAIGAAMMGLYGGPGWAPSTASLYGNMALPQGTQGLQSASGPYPSVAPTRLQALMTPPPPPTPPPSLTPGLMPPSALAAPREVTSAAADTTNTGGALARGPSLGLGPGSAAPPYPQGSMSGDGSTASGPSTGFEGPGGGVPGLGGGAGRLRFSAATLGMRDPEFTSLADGGAAAAAGGPWADPLEELLRELDSPFTSAASLLGRARPLDSNPHRQFRRPRLPVESSSLPAAALPDGRLPGPGFGPRPPLGAAFVPDQSQLGMWPSGYLPLPGLPSGNYPAALSSATFGLYDTVHATRSVMPPPGAPSAAAVAAAAAARRMPPALEPHFLPPGGTSGGAAASPPFSGTPAGFPAEAASLSGGALWGDSRSQGRGVADTSWHAWTSPGAAATSAATATVVWRQSPNLIATTSAPAAFGSSKADGLQQQSWAAAPQPQQLNLQQTPSAAAAAREAFVPGVVPAVVQLAPALRPAEFGPEAALADELPAGPLGFRPFDND</sequence>
<evidence type="ECO:0000313" key="10">
    <source>
        <dbReference type="EMBL" id="GLC55631.1"/>
    </source>
</evidence>
<dbReference type="GO" id="GO:0005634">
    <property type="term" value="C:nucleus"/>
    <property type="evidence" value="ECO:0007669"/>
    <property type="project" value="UniProtKB-SubCell"/>
</dbReference>
<keyword evidence="5" id="KW-0804">Transcription</keyword>
<dbReference type="PANTHER" id="PTHR47997:SF77">
    <property type="entry name" value="GENOME ASSEMBLY, CHROMOSOME: II"/>
    <property type="match status" value="1"/>
</dbReference>
<dbReference type="PANTHER" id="PTHR47997">
    <property type="entry name" value="MYB DOMAIN PROTEIN 55"/>
    <property type="match status" value="1"/>
</dbReference>
<dbReference type="InterPro" id="IPR009057">
    <property type="entry name" value="Homeodomain-like_sf"/>
</dbReference>
<feature type="compositionally biased region" description="Low complexity" evidence="8">
    <location>
        <begin position="413"/>
        <end position="425"/>
    </location>
</feature>
<protein>
    <recommendedName>
        <fullName evidence="9">Myb-like domain-containing protein</fullName>
    </recommendedName>
</protein>
<feature type="compositionally biased region" description="Polar residues" evidence="8">
    <location>
        <begin position="43"/>
        <end position="53"/>
    </location>
</feature>
<dbReference type="Proteomes" id="UP001165080">
    <property type="component" value="Unassembled WGS sequence"/>
</dbReference>
<keyword evidence="2" id="KW-0677">Repeat</keyword>
<feature type="compositionally biased region" description="Pro residues" evidence="8">
    <location>
        <begin position="552"/>
        <end position="563"/>
    </location>
</feature>
<dbReference type="InterPro" id="IPR001005">
    <property type="entry name" value="SANT/Myb"/>
</dbReference>
<keyword evidence="7" id="KW-0175">Coiled coil</keyword>
<dbReference type="PROSITE" id="PS50090">
    <property type="entry name" value="MYB_LIKE"/>
    <property type="match status" value="1"/>
</dbReference>
<dbReference type="InterPro" id="IPR051953">
    <property type="entry name" value="Plant_SW-associated_TFs"/>
</dbReference>
<comment type="caution">
    <text evidence="10">The sequence shown here is derived from an EMBL/GenBank/DDBJ whole genome shotgun (WGS) entry which is preliminary data.</text>
</comment>
<dbReference type="CDD" id="cd00167">
    <property type="entry name" value="SANT"/>
    <property type="match status" value="1"/>
</dbReference>
<comment type="subcellular location">
    <subcellularLocation>
        <location evidence="1">Nucleus</location>
    </subcellularLocation>
</comment>
<feature type="compositionally biased region" description="Low complexity" evidence="8">
    <location>
        <begin position="202"/>
        <end position="231"/>
    </location>
</feature>
<reference evidence="10 11" key="1">
    <citation type="journal article" date="2023" name="Commun. Biol.">
        <title>Reorganization of the ancestral sex-determining regions during the evolution of trioecy in Pleodorina starrii.</title>
        <authorList>
            <person name="Takahashi K."/>
            <person name="Suzuki S."/>
            <person name="Kawai-Toyooka H."/>
            <person name="Yamamoto K."/>
            <person name="Hamaji T."/>
            <person name="Ootsuki R."/>
            <person name="Yamaguchi H."/>
            <person name="Kawachi M."/>
            <person name="Higashiyama T."/>
            <person name="Nozaki H."/>
        </authorList>
    </citation>
    <scope>NUCLEOTIDE SEQUENCE [LARGE SCALE GENOMIC DNA]</scope>
    <source>
        <strain evidence="10 11">NIES-4479</strain>
    </source>
</reference>
<keyword evidence="11" id="KW-1185">Reference proteome</keyword>
<evidence type="ECO:0000256" key="6">
    <source>
        <dbReference type="ARBA" id="ARBA00023242"/>
    </source>
</evidence>
<feature type="compositionally biased region" description="Low complexity" evidence="8">
    <location>
        <begin position="463"/>
        <end position="490"/>
    </location>
</feature>
<name>A0A9W6BNR0_9CHLO</name>
<feature type="region of interest" description="Disordered" evidence="8">
    <location>
        <begin position="408"/>
        <end position="490"/>
    </location>
</feature>
<keyword evidence="6" id="KW-0539">Nucleus</keyword>
<evidence type="ECO:0000313" key="11">
    <source>
        <dbReference type="Proteomes" id="UP001165080"/>
    </source>
</evidence>
<evidence type="ECO:0000256" key="2">
    <source>
        <dbReference type="ARBA" id="ARBA00022737"/>
    </source>
</evidence>
<evidence type="ECO:0000256" key="7">
    <source>
        <dbReference type="SAM" id="Coils"/>
    </source>
</evidence>
<organism evidence="10 11">
    <name type="scientific">Pleodorina starrii</name>
    <dbReference type="NCBI Taxonomy" id="330485"/>
    <lineage>
        <taxon>Eukaryota</taxon>
        <taxon>Viridiplantae</taxon>
        <taxon>Chlorophyta</taxon>
        <taxon>core chlorophytes</taxon>
        <taxon>Chlorophyceae</taxon>
        <taxon>CS clade</taxon>
        <taxon>Chlamydomonadales</taxon>
        <taxon>Volvocaceae</taxon>
        <taxon>Pleodorina</taxon>
    </lineage>
</organism>
<feature type="region of interest" description="Disordered" evidence="8">
    <location>
        <begin position="354"/>
        <end position="374"/>
    </location>
</feature>
<feature type="region of interest" description="Disordered" evidence="8">
    <location>
        <begin position="170"/>
        <end position="300"/>
    </location>
</feature>
<dbReference type="SUPFAM" id="SSF46689">
    <property type="entry name" value="Homeodomain-like"/>
    <property type="match status" value="1"/>
</dbReference>
<feature type="compositionally biased region" description="Polar residues" evidence="8">
    <location>
        <begin position="613"/>
        <end position="623"/>
    </location>
</feature>
<evidence type="ECO:0000256" key="1">
    <source>
        <dbReference type="ARBA" id="ARBA00004123"/>
    </source>
</evidence>
<evidence type="ECO:0000259" key="9">
    <source>
        <dbReference type="PROSITE" id="PS50090"/>
    </source>
</evidence>
<evidence type="ECO:0000256" key="3">
    <source>
        <dbReference type="ARBA" id="ARBA00023015"/>
    </source>
</evidence>
<dbReference type="Gene3D" id="1.10.10.60">
    <property type="entry name" value="Homeodomain-like"/>
    <property type="match status" value="1"/>
</dbReference>
<dbReference type="EMBL" id="BRXU01000013">
    <property type="protein sequence ID" value="GLC55631.1"/>
    <property type="molecule type" value="Genomic_DNA"/>
</dbReference>
<dbReference type="SMART" id="SM00717">
    <property type="entry name" value="SANT"/>
    <property type="match status" value="1"/>
</dbReference>
<dbReference type="AlphaFoldDB" id="A0A9W6BNR0"/>
<feature type="domain" description="Myb-like" evidence="9">
    <location>
        <begin position="65"/>
        <end position="115"/>
    </location>
</feature>
<evidence type="ECO:0000256" key="5">
    <source>
        <dbReference type="ARBA" id="ARBA00023163"/>
    </source>
</evidence>
<accession>A0A9W6BNR0</accession>
<dbReference type="GO" id="GO:0003677">
    <property type="term" value="F:DNA binding"/>
    <property type="evidence" value="ECO:0007669"/>
    <property type="project" value="UniProtKB-KW"/>
</dbReference>
<feature type="region of interest" description="Disordered" evidence="8">
    <location>
        <begin position="549"/>
        <end position="634"/>
    </location>
</feature>
<feature type="coiled-coil region" evidence="7">
    <location>
        <begin position="376"/>
        <end position="406"/>
    </location>
</feature>
<gene>
    <name evidence="10" type="primary">PLEST001961</name>
    <name evidence="10" type="ORF">PLESTB_001008900</name>
</gene>